<dbReference type="PANTHER" id="PTHR12455">
    <property type="entry name" value="NUCLEOLAR COMPLEX PROTEIN 4"/>
    <property type="match status" value="1"/>
</dbReference>
<evidence type="ECO:0000256" key="1">
    <source>
        <dbReference type="ARBA" id="ARBA00007797"/>
    </source>
</evidence>
<dbReference type="Pfam" id="PF03914">
    <property type="entry name" value="CBF"/>
    <property type="match status" value="1"/>
</dbReference>
<feature type="region of interest" description="Disordered" evidence="2">
    <location>
        <begin position="1"/>
        <end position="38"/>
    </location>
</feature>
<name>A0AAI8W0H7_9PEZI</name>
<dbReference type="EMBL" id="CAUWAG010000020">
    <property type="protein sequence ID" value="CAJ2513828.1"/>
    <property type="molecule type" value="Genomic_DNA"/>
</dbReference>
<reference evidence="4" key="1">
    <citation type="submission" date="2023-10" db="EMBL/GenBank/DDBJ databases">
        <authorList>
            <person name="Hackl T."/>
        </authorList>
    </citation>
    <scope>NUCLEOTIDE SEQUENCE</scope>
</reference>
<feature type="domain" description="CCAAT-binding factor" evidence="3">
    <location>
        <begin position="315"/>
        <end position="472"/>
    </location>
</feature>
<dbReference type="Proteomes" id="UP001295740">
    <property type="component" value="Unassembled WGS sequence"/>
</dbReference>
<evidence type="ECO:0000313" key="5">
    <source>
        <dbReference type="Proteomes" id="UP001295740"/>
    </source>
</evidence>
<accession>A0AAI8W0H7</accession>
<dbReference type="GO" id="GO:0042254">
    <property type="term" value="P:ribosome biogenesis"/>
    <property type="evidence" value="ECO:0007669"/>
    <property type="project" value="InterPro"/>
</dbReference>
<evidence type="ECO:0000259" key="3">
    <source>
        <dbReference type="Pfam" id="PF03914"/>
    </source>
</evidence>
<dbReference type="GO" id="GO:0032040">
    <property type="term" value="C:small-subunit processome"/>
    <property type="evidence" value="ECO:0007669"/>
    <property type="project" value="TreeGrafter"/>
</dbReference>
<dbReference type="GO" id="GO:0030692">
    <property type="term" value="C:Noc4p-Nop14p complex"/>
    <property type="evidence" value="ECO:0007669"/>
    <property type="project" value="TreeGrafter"/>
</dbReference>
<dbReference type="InterPro" id="IPR027193">
    <property type="entry name" value="Noc4"/>
</dbReference>
<comment type="similarity">
    <text evidence="1">Belongs to the CBF/MAK21 family.</text>
</comment>
<dbReference type="InterPro" id="IPR005612">
    <property type="entry name" value="CCAAT-binding_factor"/>
</dbReference>
<evidence type="ECO:0000256" key="2">
    <source>
        <dbReference type="SAM" id="MobiDB-lite"/>
    </source>
</evidence>
<protein>
    <submittedName>
        <fullName evidence="4">Uu.00g019470.m01.CDS01</fullName>
    </submittedName>
</protein>
<feature type="compositionally biased region" description="Basic and acidic residues" evidence="2">
    <location>
        <begin position="1"/>
        <end position="12"/>
    </location>
</feature>
<dbReference type="PANTHER" id="PTHR12455:SF0">
    <property type="entry name" value="NUCLEOLAR COMPLEX PROTEIN 4 HOMOLOG"/>
    <property type="match status" value="1"/>
</dbReference>
<evidence type="ECO:0000313" key="4">
    <source>
        <dbReference type="EMBL" id="CAJ2513828.1"/>
    </source>
</evidence>
<dbReference type="AlphaFoldDB" id="A0AAI8W0H7"/>
<sequence length="542" mass="61338">MPGTVKVKDDSLKRKRTKSSEQSNKRTRAGSSDEDENPQTEILLLESEILESKKNYNNIATLLELARKTDDTDSALFAAVSLCRVFLRLLASGSLKRRGGQSVKDVVIVKWLRSRLSDYKQIIVATLADEESASTALTLAMRILKADGQAAGDKSESSFPNAFLKEIVEALVRKGSEDVRQEFCEKFMAGFADIRYYTFKASRDILSGESSTRGDEELFDSSFNLLASLEVPDSAEDLGDLYVESTKKSNPAMSLNQQKKQAQGAWLAVLNLEPNRQQRKKVLEIMTRSIVPWFPQPERLMDFLTDSYNSGGATSLLALSGVFYLITKRNLDYPSFYRKCYALLDSDFLHSKHRNKTIRLLDTFLNSTHLPAVMIASFIKRMATLCVNAPPAAIVVVIPWIYNLFKRHPLCTFMIHRVMRSPEEKARVESEGMDDPFIADEEDPIETRAIDSCLWEVVQLQSHFHPNVATIAKIISEQFTRPSYNLEDFLDHSYSSLLEAELSKQVKKPPVVEFMIPKRVFLPQDPSSGVDDNLLVKMWDFQ</sequence>
<keyword evidence="5" id="KW-1185">Reference proteome</keyword>
<organism evidence="4 5">
    <name type="scientific">Anthostomella pinea</name>
    <dbReference type="NCBI Taxonomy" id="933095"/>
    <lineage>
        <taxon>Eukaryota</taxon>
        <taxon>Fungi</taxon>
        <taxon>Dikarya</taxon>
        <taxon>Ascomycota</taxon>
        <taxon>Pezizomycotina</taxon>
        <taxon>Sordariomycetes</taxon>
        <taxon>Xylariomycetidae</taxon>
        <taxon>Xylariales</taxon>
        <taxon>Xylariaceae</taxon>
        <taxon>Anthostomella</taxon>
    </lineage>
</organism>
<proteinExistence type="inferred from homology"/>
<gene>
    <name evidence="4" type="ORF">KHLLAP_LOCUS14296</name>
</gene>
<comment type="caution">
    <text evidence="4">The sequence shown here is derived from an EMBL/GenBank/DDBJ whole genome shotgun (WGS) entry which is preliminary data.</text>
</comment>